<evidence type="ECO:0000259" key="2">
    <source>
        <dbReference type="Pfam" id="PF20057"/>
    </source>
</evidence>
<sequence>MQTMAVSGLPEWVPEEACRYLEHTEAGRSIRNLAKQAGCHPSTVLRQVRRVETRRDDPLVDAALASLAASHYSAGMTGPRPMSARALALGTVPACAEAFESEAVEVLTCLNPQGAVLAVADGMEKAVVVCEATAGDKKVVVDRTLAEALALRDWIACQAPGRLSRYHITSEGRSALSQFVASRENRARSRLESASLATRKSSRNRRRPRRARYGLGETPLHMLARLTDRNGTPFLTTDLVRAGERLREDFELAQVAEHLAQSTAQFSEGDCCPATARRRRPGQAASAAKKRAAAALNALGEGLSDIVMRCCCHLEGLEAAERQLGWSARSGKVVLRIALQQLKLHYDRQQTRDELIG</sequence>
<evidence type="ECO:0000313" key="3">
    <source>
        <dbReference type="EMBL" id="ATG35543.1"/>
    </source>
</evidence>
<reference evidence="3 4" key="1">
    <citation type="journal article" date="2017" name="Front. Microbiol.">
        <title>Phaeobacter piscinae sp. nov., a species of the Roseobacter group and potential aquaculture probiont.</title>
        <authorList>
            <person name="Sonnenschein E.C."/>
            <person name="Phippen C.B.W."/>
            <person name="Nielsen K.F."/>
            <person name="Mateiu R.V."/>
            <person name="Melchiorsen J."/>
            <person name="Gram L."/>
            <person name="Overmann J."/>
            <person name="Freese H.M."/>
        </authorList>
    </citation>
    <scope>NUCLEOTIDE SEQUENCE [LARGE SCALE GENOMIC DNA]</scope>
    <source>
        <strain evidence="3 4">P36</strain>
    </source>
</reference>
<dbReference type="Pfam" id="PF20057">
    <property type="entry name" value="DUF6456"/>
    <property type="match status" value="1"/>
</dbReference>
<feature type="region of interest" description="Disordered" evidence="1">
    <location>
        <begin position="190"/>
        <end position="212"/>
    </location>
</feature>
<feature type="domain" description="DUF6456" evidence="2">
    <location>
        <begin position="212"/>
        <end position="347"/>
    </location>
</feature>
<evidence type="ECO:0000313" key="4">
    <source>
        <dbReference type="Proteomes" id="UP000218891"/>
    </source>
</evidence>
<dbReference type="EMBL" id="CP010643">
    <property type="protein sequence ID" value="ATG35543.1"/>
    <property type="molecule type" value="Genomic_DNA"/>
</dbReference>
<proteinExistence type="predicted"/>
<accession>A0ABM6PCX8</accession>
<reference evidence="3 4" key="2">
    <citation type="journal article" date="2017" name="Genome Biol. Evol.">
        <title>Trajectories and Drivers of Genome Evolution in Surface-Associated Marine Phaeobacter.</title>
        <authorList>
            <person name="Freese H.M."/>
            <person name="Sikorski J."/>
            <person name="Bunk B."/>
            <person name="Scheuner C."/>
            <person name="Meier-Kolthoff J.P."/>
            <person name="Sproer C."/>
            <person name="Gram L."/>
            <person name="Overmann J."/>
        </authorList>
    </citation>
    <scope>NUCLEOTIDE SEQUENCE [LARGE SCALE GENOMIC DNA]</scope>
    <source>
        <strain evidence="3 4">P36</strain>
    </source>
</reference>
<reference evidence="3 4" key="3">
    <citation type="journal article" date="2017" name="Int. J. Syst. Evol. Microbiol.">
        <title>Adaptation of Surface-Associated Bacteria to the Open Ocean: A Genomically Distinct Subpopulation of Phaeobacter gallaeciensis Colonizes Pacific Mesozooplankton.</title>
        <authorList>
            <person name="Freese H.M."/>
            <person name="Methner A."/>
            <person name="Overmann J."/>
        </authorList>
    </citation>
    <scope>NUCLEOTIDE SEQUENCE [LARGE SCALE GENOMIC DNA]</scope>
    <source>
        <strain evidence="3 4">P36</strain>
    </source>
</reference>
<dbReference type="Proteomes" id="UP000218891">
    <property type="component" value="Chromosome"/>
</dbReference>
<dbReference type="RefSeq" id="WP_096869806.1">
    <property type="nucleotide sequence ID" value="NZ_CP010643.1"/>
</dbReference>
<evidence type="ECO:0000256" key="1">
    <source>
        <dbReference type="SAM" id="MobiDB-lite"/>
    </source>
</evidence>
<protein>
    <recommendedName>
        <fullName evidence="2">DUF6456 domain-containing protein</fullName>
    </recommendedName>
</protein>
<name>A0ABM6PCX8_9RHOB</name>
<reference evidence="3 4" key="4">
    <citation type="journal article" date="2018" name="Environ. Microbiol. Rep.">
        <title>Phylogenetic distribution of roseobacticides in the Roseobacter group and their effect on microalgae.</title>
        <authorList>
            <person name="Sonnenschein E.C."/>
            <person name="Phippen C.B."/>
            <person name="Bentzon-Tilia M."/>
            <person name="Rasmussen S.A."/>
            <person name="Nielsen K.F."/>
            <person name="Gram L."/>
        </authorList>
    </citation>
    <scope>NUCLEOTIDE SEQUENCE [LARGE SCALE GENOMIC DNA]</scope>
    <source>
        <strain evidence="3 4">P36</strain>
    </source>
</reference>
<dbReference type="InterPro" id="IPR045599">
    <property type="entry name" value="DUF6456"/>
</dbReference>
<organism evidence="3 4">
    <name type="scientific">Phaeobacter piscinae</name>
    <dbReference type="NCBI Taxonomy" id="1580596"/>
    <lineage>
        <taxon>Bacteria</taxon>
        <taxon>Pseudomonadati</taxon>
        <taxon>Pseudomonadota</taxon>
        <taxon>Alphaproteobacteria</taxon>
        <taxon>Rhodobacterales</taxon>
        <taxon>Roseobacteraceae</taxon>
        <taxon>Phaeobacter</taxon>
    </lineage>
</organism>
<feature type="compositionally biased region" description="Basic residues" evidence="1">
    <location>
        <begin position="200"/>
        <end position="212"/>
    </location>
</feature>
<gene>
    <name evidence="3" type="ORF">PhaeoP36_01394</name>
</gene>
<keyword evidence="4" id="KW-1185">Reference proteome</keyword>